<dbReference type="EMBL" id="JAACYS010000038">
    <property type="protein sequence ID" value="NCU17913.1"/>
    <property type="molecule type" value="Genomic_DNA"/>
</dbReference>
<sequence length="151" mass="17284">MNPLLSPVILKYKEIYPNINLSVQGLRTEEIRKALLENELDFGVVFLPVEDEELESIPLLSEELSLVVPVKHYLATYETIDWKQLEDVPLILQPEDYFLRKQIDEFAEELDVKLKPTLELTAIESMIELVSQGVGGAILPENKGHVHFFPI</sequence>
<organism evidence="2 3">
    <name type="scientific">Pallidibacillus pasinlerensis</name>
    <dbReference type="NCBI Taxonomy" id="2703818"/>
    <lineage>
        <taxon>Bacteria</taxon>
        <taxon>Bacillati</taxon>
        <taxon>Bacillota</taxon>
        <taxon>Bacilli</taxon>
        <taxon>Bacillales</taxon>
        <taxon>Bacillaceae</taxon>
        <taxon>Pallidibacillus</taxon>
    </lineage>
</organism>
<dbReference type="InterPro" id="IPR005119">
    <property type="entry name" value="LysR_subst-bd"/>
</dbReference>
<feature type="domain" description="LysR substrate-binding" evidence="1">
    <location>
        <begin position="4"/>
        <end position="141"/>
    </location>
</feature>
<dbReference type="PANTHER" id="PTHR30419">
    <property type="entry name" value="HTH-TYPE TRANSCRIPTIONAL REGULATOR YBHD"/>
    <property type="match status" value="1"/>
</dbReference>
<reference evidence="2 3" key="1">
    <citation type="submission" date="2020-01" db="EMBL/GenBank/DDBJ databases">
        <title>A novel Bacillus sp. from Pasinler.</title>
        <authorList>
            <person name="Adiguzel A."/>
            <person name="Ay H."/>
            <person name="Baltaci M.O."/>
        </authorList>
    </citation>
    <scope>NUCLEOTIDE SEQUENCE [LARGE SCALE GENOMIC DNA]</scope>
    <source>
        <strain evidence="2 3">P1</strain>
    </source>
</reference>
<dbReference type="CDD" id="cd05466">
    <property type="entry name" value="PBP2_LTTR_substrate"/>
    <property type="match status" value="1"/>
</dbReference>
<accession>A0ABX0A398</accession>
<name>A0ABX0A398_9BACI</name>
<evidence type="ECO:0000259" key="1">
    <source>
        <dbReference type="Pfam" id="PF03466"/>
    </source>
</evidence>
<dbReference type="Proteomes" id="UP000743899">
    <property type="component" value="Unassembled WGS sequence"/>
</dbReference>
<proteinExistence type="predicted"/>
<keyword evidence="3" id="KW-1185">Reference proteome</keyword>
<comment type="caution">
    <text evidence="2">The sequence shown here is derived from an EMBL/GenBank/DDBJ whole genome shotgun (WGS) entry which is preliminary data.</text>
</comment>
<dbReference type="Pfam" id="PF03466">
    <property type="entry name" value="LysR_substrate"/>
    <property type="match status" value="1"/>
</dbReference>
<gene>
    <name evidence="2" type="ORF">GW534_09235</name>
</gene>
<protein>
    <submittedName>
        <fullName evidence="2">LysR family transcriptional regulator substrate-binding protein</fullName>
    </submittedName>
</protein>
<evidence type="ECO:0000313" key="3">
    <source>
        <dbReference type="Proteomes" id="UP000743899"/>
    </source>
</evidence>
<evidence type="ECO:0000313" key="2">
    <source>
        <dbReference type="EMBL" id="NCU17913.1"/>
    </source>
</evidence>
<dbReference type="SUPFAM" id="SSF53850">
    <property type="entry name" value="Periplasmic binding protein-like II"/>
    <property type="match status" value="1"/>
</dbReference>
<dbReference type="Gene3D" id="3.40.190.290">
    <property type="match status" value="1"/>
</dbReference>
<dbReference type="InterPro" id="IPR050950">
    <property type="entry name" value="HTH-type_LysR_regulators"/>
</dbReference>